<comment type="caution">
    <text evidence="1">The sequence shown here is derived from an EMBL/GenBank/DDBJ whole genome shotgun (WGS) entry which is preliminary data.</text>
</comment>
<protein>
    <submittedName>
        <fullName evidence="1">Uncharacterized protein</fullName>
    </submittedName>
</protein>
<organism evidence="1 2">
    <name type="scientific">Kocuria varians</name>
    <name type="common">Micrococcus varians</name>
    <dbReference type="NCBI Taxonomy" id="1272"/>
    <lineage>
        <taxon>Bacteria</taxon>
        <taxon>Bacillati</taxon>
        <taxon>Actinomycetota</taxon>
        <taxon>Actinomycetes</taxon>
        <taxon>Micrococcales</taxon>
        <taxon>Micrococcaceae</taxon>
        <taxon>Kocuria</taxon>
    </lineage>
</organism>
<gene>
    <name evidence="1" type="ORF">KVA01_02880</name>
</gene>
<dbReference type="EMBL" id="BJNW01000002">
    <property type="protein sequence ID" value="GEC98133.1"/>
    <property type="molecule type" value="Genomic_DNA"/>
</dbReference>
<dbReference type="Proteomes" id="UP000315730">
    <property type="component" value="Unassembled WGS sequence"/>
</dbReference>
<accession>A0A4Y4D3K4</accession>
<keyword evidence="2" id="KW-1185">Reference proteome</keyword>
<dbReference type="AlphaFoldDB" id="A0A4Y4D3K4"/>
<reference evidence="1 2" key="1">
    <citation type="submission" date="2019-06" db="EMBL/GenBank/DDBJ databases">
        <title>Whole genome shotgun sequence of Kocuria varians NBRC 15358.</title>
        <authorList>
            <person name="Hosoyama A."/>
            <person name="Uohara A."/>
            <person name="Ohji S."/>
            <person name="Ichikawa N."/>
        </authorList>
    </citation>
    <scope>NUCLEOTIDE SEQUENCE [LARGE SCALE GENOMIC DNA]</scope>
    <source>
        <strain evidence="1 2">NBRC 15358</strain>
    </source>
</reference>
<proteinExistence type="predicted"/>
<name>A0A4Y4D3K4_KOCVA</name>
<evidence type="ECO:0000313" key="2">
    <source>
        <dbReference type="Proteomes" id="UP000315730"/>
    </source>
</evidence>
<sequence>MVCPAAPCSGAAEPLSWDGLHTPAAWASAFSLSNGLAEGMPASGAEALRVSFGSALEASAACAVFSDEDGVGEAEVADELGEADDDADGEPDAVPLASSFAVSSEEPQAESSSRALSAAAVSSGRVAVRVPLGVGEVVFMATVSYFSARNAARITCAR</sequence>
<evidence type="ECO:0000313" key="1">
    <source>
        <dbReference type="EMBL" id="GEC98133.1"/>
    </source>
</evidence>